<dbReference type="Gene3D" id="1.25.40.390">
    <property type="match status" value="1"/>
</dbReference>
<dbReference type="InterPro" id="IPR033985">
    <property type="entry name" value="SusD-like_N"/>
</dbReference>
<accession>A0ABS1R8E9</accession>
<dbReference type="Pfam" id="PF07980">
    <property type="entry name" value="SusD_RagB"/>
    <property type="match status" value="1"/>
</dbReference>
<protein>
    <submittedName>
        <fullName evidence="8">RagB/SusD family nutrient uptake outer membrane protein</fullName>
    </submittedName>
</protein>
<organism evidence="8 9">
    <name type="scientific">Sphingobacterium faecale</name>
    <dbReference type="NCBI Taxonomy" id="2803775"/>
    <lineage>
        <taxon>Bacteria</taxon>
        <taxon>Pseudomonadati</taxon>
        <taxon>Bacteroidota</taxon>
        <taxon>Sphingobacteriia</taxon>
        <taxon>Sphingobacteriales</taxon>
        <taxon>Sphingobacteriaceae</taxon>
        <taxon>Sphingobacterium</taxon>
    </lineage>
</organism>
<dbReference type="Pfam" id="PF14322">
    <property type="entry name" value="SusD-like_3"/>
    <property type="match status" value="1"/>
</dbReference>
<name>A0ABS1R8E9_9SPHI</name>
<comment type="caution">
    <text evidence="8">The sequence shown here is derived from an EMBL/GenBank/DDBJ whole genome shotgun (WGS) entry which is preliminary data.</text>
</comment>
<evidence type="ECO:0000256" key="5">
    <source>
        <dbReference type="ARBA" id="ARBA00023237"/>
    </source>
</evidence>
<feature type="domain" description="RagB/SusD" evidence="6">
    <location>
        <begin position="342"/>
        <end position="632"/>
    </location>
</feature>
<reference evidence="8 9" key="1">
    <citation type="submission" date="2021-01" db="EMBL/GenBank/DDBJ databases">
        <title>C459-1 draft genome sequence.</title>
        <authorList>
            <person name="Zhang X.-F."/>
        </authorList>
    </citation>
    <scope>NUCLEOTIDE SEQUENCE [LARGE SCALE GENOMIC DNA]</scope>
    <source>
        <strain evidence="9">C459-1</strain>
    </source>
</reference>
<comment type="subcellular location">
    <subcellularLocation>
        <location evidence="1">Cell outer membrane</location>
    </subcellularLocation>
</comment>
<dbReference type="InterPro" id="IPR012944">
    <property type="entry name" value="SusD_RagB_dom"/>
</dbReference>
<dbReference type="Proteomes" id="UP000625283">
    <property type="component" value="Unassembled WGS sequence"/>
</dbReference>
<dbReference type="EMBL" id="JAERTY010000011">
    <property type="protein sequence ID" value="MBL1410834.1"/>
    <property type="molecule type" value="Genomic_DNA"/>
</dbReference>
<evidence type="ECO:0000313" key="8">
    <source>
        <dbReference type="EMBL" id="MBL1410834.1"/>
    </source>
</evidence>
<evidence type="ECO:0000256" key="4">
    <source>
        <dbReference type="ARBA" id="ARBA00023136"/>
    </source>
</evidence>
<feature type="domain" description="SusD-like N-terminal" evidence="7">
    <location>
        <begin position="106"/>
        <end position="212"/>
    </location>
</feature>
<evidence type="ECO:0000256" key="3">
    <source>
        <dbReference type="ARBA" id="ARBA00022729"/>
    </source>
</evidence>
<dbReference type="PROSITE" id="PS51257">
    <property type="entry name" value="PROKAR_LIPOPROTEIN"/>
    <property type="match status" value="1"/>
</dbReference>
<dbReference type="InterPro" id="IPR011990">
    <property type="entry name" value="TPR-like_helical_dom_sf"/>
</dbReference>
<sequence length="632" mass="73283">MNRLLKNTILTIFMAGSLSSCNKFIDVIPDNVADVEMAFNLRATAERYLFTCYSFLPKHGDVWFNPQFLAGNEVAYSYSWLDMDDPRTPFSIALGLQNPSTPLADTWNDRLFVGIRECNVFLEHIHRVPDMTEIDRQRWISEVKFLKAYYHFYLLRMYGPIPLIDKNLPLGATEEQVRIHRRPIDECFNYITTLIDEATQGLPDVIEQHITEDGRLTQAIAKAMKAYILVTAASPLFNGNNDYVNFRNNLGEQLFNPTYSKQKWDMAKQAARDAIDFAEQHGIKLYRFRAEEIPNRTLKPSTHLEMNIRNATTKAWNEELIWGDPNSIPTASTYAYFVPRLSPEMTNNSTNGSYAPTINLALDFYSRRGVPIEEDTQWEYDKRFQTKVASANEIDYMQVGYETAVLNFDREPRFYANLGFDGGKWYGHDKMDDNNPNVVRAKKGEASASTNVNRYNLTGYFAKKLINYQAVMEQSFFQPNPYPWPVIRLADLYLLYAEASNEAEGPSADIYSYLDAIRERAGLEGVIVSWQKYARNPNKPSSKEGLREIIRRERKIELALEGHRFWDQRRWKTATQELNAPIYAWDVQQSLTASYYRPTVIVQRRFLTKDYLWPIKQSNLIQNPNLLQNPGW</sequence>
<keyword evidence="4" id="KW-0472">Membrane</keyword>
<keyword evidence="5" id="KW-0998">Cell outer membrane</keyword>
<evidence type="ECO:0000256" key="2">
    <source>
        <dbReference type="ARBA" id="ARBA00006275"/>
    </source>
</evidence>
<evidence type="ECO:0000259" key="6">
    <source>
        <dbReference type="Pfam" id="PF07980"/>
    </source>
</evidence>
<proteinExistence type="inferred from homology"/>
<dbReference type="RefSeq" id="WP_202104532.1">
    <property type="nucleotide sequence ID" value="NZ_JAERTY010000011.1"/>
</dbReference>
<evidence type="ECO:0000259" key="7">
    <source>
        <dbReference type="Pfam" id="PF14322"/>
    </source>
</evidence>
<dbReference type="SUPFAM" id="SSF48452">
    <property type="entry name" value="TPR-like"/>
    <property type="match status" value="1"/>
</dbReference>
<evidence type="ECO:0000256" key="1">
    <source>
        <dbReference type="ARBA" id="ARBA00004442"/>
    </source>
</evidence>
<keyword evidence="3" id="KW-0732">Signal</keyword>
<comment type="similarity">
    <text evidence="2">Belongs to the SusD family.</text>
</comment>
<gene>
    <name evidence="8" type="ORF">JKG61_18905</name>
</gene>
<keyword evidence="9" id="KW-1185">Reference proteome</keyword>
<evidence type="ECO:0000313" key="9">
    <source>
        <dbReference type="Proteomes" id="UP000625283"/>
    </source>
</evidence>